<evidence type="ECO:0008006" key="2">
    <source>
        <dbReference type="Google" id="ProtNLM"/>
    </source>
</evidence>
<reference evidence="1" key="2">
    <citation type="submission" date="2016-06" db="EMBL/GenBank/DDBJ databases">
        <title>The genome of a short-lived fish provides insights into sex chromosome evolution and the genetic control of aging.</title>
        <authorList>
            <person name="Reichwald K."/>
            <person name="Felder M."/>
            <person name="Petzold A."/>
            <person name="Koch P."/>
            <person name="Groth M."/>
            <person name="Platzer M."/>
        </authorList>
    </citation>
    <scope>NUCLEOTIDE SEQUENCE</scope>
    <source>
        <tissue evidence="1">Brain</tissue>
    </source>
</reference>
<reference evidence="1" key="1">
    <citation type="submission" date="2016-05" db="EMBL/GenBank/DDBJ databases">
        <authorList>
            <person name="Lavstsen T."/>
            <person name="Jespersen J.S."/>
        </authorList>
    </citation>
    <scope>NUCLEOTIDE SEQUENCE</scope>
    <source>
        <tissue evidence="1">Brain</tissue>
    </source>
</reference>
<proteinExistence type="predicted"/>
<accession>A0A1A8CMX9</accession>
<dbReference type="EMBL" id="HADZ01016472">
    <property type="protein sequence ID" value="SBP80413.1"/>
    <property type="molecule type" value="Transcribed_RNA"/>
</dbReference>
<protein>
    <recommendedName>
        <fullName evidence="2">Reverse transcriptase domain-containing protein</fullName>
    </recommendedName>
</protein>
<dbReference type="AlphaFoldDB" id="A0A1A8CMX9"/>
<dbReference type="PANTHER" id="PTHR47510">
    <property type="entry name" value="REVERSE TRANSCRIPTASE DOMAIN-CONTAINING PROTEIN"/>
    <property type="match status" value="1"/>
</dbReference>
<dbReference type="PANTHER" id="PTHR47510:SF3">
    <property type="entry name" value="ENDO_EXONUCLEASE_PHOSPHATASE DOMAIN-CONTAINING PROTEIN"/>
    <property type="match status" value="1"/>
</dbReference>
<sequence>MDGRLLKIVAKLLAKPLCHIFNLCFDECLYPDRWKISKVMPLSKNTKEPLTGQNSRPISILPVLGKLMEGVRFKQIQHYFSVNGIYSDVQHANREGFSTSTALTTLTDEWLGQIDRKLLVEVALLDFSAAFDIV</sequence>
<organism evidence="1">
    <name type="scientific">Nothobranchius kadleci</name>
    <name type="common">African annual killifish</name>
    <dbReference type="NCBI Taxonomy" id="1051664"/>
    <lineage>
        <taxon>Eukaryota</taxon>
        <taxon>Metazoa</taxon>
        <taxon>Chordata</taxon>
        <taxon>Craniata</taxon>
        <taxon>Vertebrata</taxon>
        <taxon>Euteleostomi</taxon>
        <taxon>Actinopterygii</taxon>
        <taxon>Neopterygii</taxon>
        <taxon>Teleostei</taxon>
        <taxon>Neoteleostei</taxon>
        <taxon>Acanthomorphata</taxon>
        <taxon>Ovalentaria</taxon>
        <taxon>Atherinomorphae</taxon>
        <taxon>Cyprinodontiformes</taxon>
        <taxon>Nothobranchiidae</taxon>
        <taxon>Nothobranchius</taxon>
    </lineage>
</organism>
<gene>
    <name evidence="1" type="primary">BX005380.2</name>
</gene>
<evidence type="ECO:0000313" key="1">
    <source>
        <dbReference type="EMBL" id="SBP80413.1"/>
    </source>
</evidence>
<name>A0A1A8CMX9_NOTKA</name>
<feature type="non-terminal residue" evidence="1">
    <location>
        <position position="134"/>
    </location>
</feature>